<organism evidence="10 11">
    <name type="scientific">Vulcanisaeta souniana JCM 11219</name>
    <dbReference type="NCBI Taxonomy" id="1293586"/>
    <lineage>
        <taxon>Archaea</taxon>
        <taxon>Thermoproteota</taxon>
        <taxon>Thermoprotei</taxon>
        <taxon>Thermoproteales</taxon>
        <taxon>Thermoproteaceae</taxon>
        <taxon>Vulcanisaeta</taxon>
    </lineage>
</organism>
<evidence type="ECO:0000313" key="11">
    <source>
        <dbReference type="Proteomes" id="UP000657075"/>
    </source>
</evidence>
<keyword evidence="6 7" id="KW-0472">Membrane</keyword>
<dbReference type="InterPro" id="IPR036259">
    <property type="entry name" value="MFS_trans_sf"/>
</dbReference>
<dbReference type="AlphaFoldDB" id="A0A830EIM0"/>
<reference evidence="12" key="3">
    <citation type="submission" date="2022-09" db="EMBL/GenBank/DDBJ databases">
        <title>Complete genome sequence of Vulcanisaeta souniana.</title>
        <authorList>
            <person name="Kato S."/>
            <person name="Itoh T."/>
            <person name="Ohkuma M."/>
        </authorList>
    </citation>
    <scope>NUCLEOTIDE SEQUENCE [LARGE SCALE GENOMIC DNA]</scope>
    <source>
        <strain evidence="12">JCM 11219</strain>
    </source>
</reference>
<feature type="transmembrane region" description="Helical" evidence="7">
    <location>
        <begin position="260"/>
        <end position="278"/>
    </location>
</feature>
<feature type="transmembrane region" description="Helical" evidence="7">
    <location>
        <begin position="320"/>
        <end position="338"/>
    </location>
</feature>
<dbReference type="RefSeq" id="WP_229709851.1">
    <property type="nucleotide sequence ID" value="NZ_AP026830.1"/>
</dbReference>
<dbReference type="Proteomes" id="UP001060771">
    <property type="component" value="Chromosome"/>
</dbReference>
<dbReference type="GO" id="GO:0022857">
    <property type="term" value="F:transmembrane transporter activity"/>
    <property type="evidence" value="ECO:0007669"/>
    <property type="project" value="InterPro"/>
</dbReference>
<dbReference type="PANTHER" id="PTHR43045:SF1">
    <property type="entry name" value="SHIKIMATE TRANSPORTER"/>
    <property type="match status" value="1"/>
</dbReference>
<keyword evidence="3" id="KW-1003">Cell membrane</keyword>
<gene>
    <name evidence="10" type="ORF">GCM10007112_16490</name>
    <name evidence="9" type="ORF">Vsou_01340</name>
</gene>
<proteinExistence type="predicted"/>
<keyword evidence="12" id="KW-1185">Reference proteome</keyword>
<reference evidence="10" key="2">
    <citation type="submission" date="2020-09" db="EMBL/GenBank/DDBJ databases">
        <authorList>
            <person name="Sun Q."/>
            <person name="Ohkuma M."/>
        </authorList>
    </citation>
    <scope>NUCLEOTIDE SEQUENCE</scope>
    <source>
        <strain evidence="10">JCM 11219</strain>
    </source>
</reference>
<feature type="transmembrane region" description="Helical" evidence="7">
    <location>
        <begin position="54"/>
        <end position="75"/>
    </location>
</feature>
<feature type="transmembrane region" description="Helical" evidence="7">
    <location>
        <begin position="350"/>
        <end position="372"/>
    </location>
</feature>
<comment type="subcellular location">
    <subcellularLocation>
        <location evidence="1">Cell membrane</location>
        <topology evidence="1">Multi-pass membrane protein</topology>
    </subcellularLocation>
</comment>
<evidence type="ECO:0000313" key="9">
    <source>
        <dbReference type="EMBL" id="BDR91041.1"/>
    </source>
</evidence>
<evidence type="ECO:0000256" key="7">
    <source>
        <dbReference type="SAM" id="Phobius"/>
    </source>
</evidence>
<feature type="transmembrane region" description="Helical" evidence="7">
    <location>
        <begin position="147"/>
        <end position="175"/>
    </location>
</feature>
<evidence type="ECO:0000313" key="12">
    <source>
        <dbReference type="Proteomes" id="UP001060771"/>
    </source>
</evidence>
<feature type="transmembrane region" description="Helical" evidence="7">
    <location>
        <begin position="82"/>
        <end position="101"/>
    </location>
</feature>
<reference evidence="10" key="1">
    <citation type="journal article" date="2014" name="Int. J. Syst. Evol. Microbiol.">
        <title>Complete genome sequence of Corynebacterium casei LMG S-19264T (=DSM 44701T), isolated from a smear-ripened cheese.</title>
        <authorList>
            <consortium name="US DOE Joint Genome Institute (JGI-PGF)"/>
            <person name="Walter F."/>
            <person name="Albersmeier A."/>
            <person name="Kalinowski J."/>
            <person name="Ruckert C."/>
        </authorList>
    </citation>
    <scope>NUCLEOTIDE SEQUENCE</scope>
    <source>
        <strain evidence="10">JCM 11219</strain>
    </source>
</reference>
<sequence length="408" mass="43830">MIGRVVESRANIVGGYLSWVMDSYDLGAVLVTAPVLGQLFFPRAGGSLTMLFDLLPIVFTVIFRPIGGLVFGYVGDKLGRRFSLLVTVLGYSLSIGLTGFLPTYEEIGVSATASLILLRSLQGIFIGGDVAGSFTISMESTPKLRGLFSGVLQSGVLLGFTLVSLVQSSLVALLGSSFTNYGWRIVFWLGMIPAALAIIIRLSMREPAVWLRRTHLNPMKALFPLPQVFLVTLGNWIMVYASSTFMPTFLATILGLPPRIYAPLLIIFNAVGIPAMMISGYASDLIGRRTTGVVASVMAIAGAAWFYATVNAHHLTTQLLIFGFFLNLPSAIIPAYLAERFRTHGRATGVGVGYNGPFIIAGWTSVLIAVLSVVFGPYMAALITFTIGAVLMIIGLLLGPETRDTPLY</sequence>
<evidence type="ECO:0000256" key="6">
    <source>
        <dbReference type="ARBA" id="ARBA00023136"/>
    </source>
</evidence>
<dbReference type="InterPro" id="IPR020846">
    <property type="entry name" value="MFS_dom"/>
</dbReference>
<feature type="transmembrane region" description="Helical" evidence="7">
    <location>
        <begin position="290"/>
        <end position="308"/>
    </location>
</feature>
<dbReference type="Proteomes" id="UP000657075">
    <property type="component" value="Unassembled WGS sequence"/>
</dbReference>
<dbReference type="PANTHER" id="PTHR43045">
    <property type="entry name" value="SHIKIMATE TRANSPORTER"/>
    <property type="match status" value="1"/>
</dbReference>
<evidence type="ECO:0000256" key="4">
    <source>
        <dbReference type="ARBA" id="ARBA00022692"/>
    </source>
</evidence>
<keyword evidence="2" id="KW-0813">Transport</keyword>
<dbReference type="Pfam" id="PF07690">
    <property type="entry name" value="MFS_1"/>
    <property type="match status" value="1"/>
</dbReference>
<feature type="transmembrane region" description="Helical" evidence="7">
    <location>
        <begin position="378"/>
        <end position="398"/>
    </location>
</feature>
<keyword evidence="5 7" id="KW-1133">Transmembrane helix</keyword>
<feature type="transmembrane region" description="Helical" evidence="7">
    <location>
        <begin position="221"/>
        <end position="240"/>
    </location>
</feature>
<dbReference type="EMBL" id="AP026830">
    <property type="protein sequence ID" value="BDR91041.1"/>
    <property type="molecule type" value="Genomic_DNA"/>
</dbReference>
<protein>
    <submittedName>
        <fullName evidence="10">MFS transporter</fullName>
    </submittedName>
</protein>
<accession>A0A830EIM0</accession>
<evidence type="ECO:0000256" key="2">
    <source>
        <dbReference type="ARBA" id="ARBA00022448"/>
    </source>
</evidence>
<feature type="transmembrane region" description="Helical" evidence="7">
    <location>
        <begin position="181"/>
        <end position="200"/>
    </location>
</feature>
<dbReference type="InterPro" id="IPR011701">
    <property type="entry name" value="MFS"/>
</dbReference>
<evidence type="ECO:0000313" key="10">
    <source>
        <dbReference type="EMBL" id="GGI80358.1"/>
    </source>
</evidence>
<dbReference type="EMBL" id="BMNM01000006">
    <property type="protein sequence ID" value="GGI80358.1"/>
    <property type="molecule type" value="Genomic_DNA"/>
</dbReference>
<evidence type="ECO:0000259" key="8">
    <source>
        <dbReference type="PROSITE" id="PS50850"/>
    </source>
</evidence>
<dbReference type="InterPro" id="IPR005829">
    <property type="entry name" value="Sugar_transporter_CS"/>
</dbReference>
<dbReference type="GeneID" id="76205688"/>
<name>A0A830EIM0_9CREN</name>
<evidence type="ECO:0000256" key="5">
    <source>
        <dbReference type="ARBA" id="ARBA00022989"/>
    </source>
</evidence>
<dbReference type="Gene3D" id="1.20.1250.20">
    <property type="entry name" value="MFS general substrate transporter like domains"/>
    <property type="match status" value="1"/>
</dbReference>
<reference evidence="9" key="4">
    <citation type="journal article" date="2023" name="Microbiol. Resour. Announc.">
        <title>Complete Genome Sequence of Vulcanisaeta souniana Strain IC-059, a Hyperthermophilic Archaeon Isolated from Hot Spring Water in Japan.</title>
        <authorList>
            <person name="Kato S."/>
            <person name="Itoh T."/>
            <person name="Wu L."/>
            <person name="Ma J."/>
            <person name="Ohkuma M."/>
        </authorList>
    </citation>
    <scope>NUCLEOTIDE SEQUENCE</scope>
    <source>
        <strain evidence="9">JCM 11219</strain>
    </source>
</reference>
<dbReference type="SUPFAM" id="SSF103473">
    <property type="entry name" value="MFS general substrate transporter"/>
    <property type="match status" value="1"/>
</dbReference>
<feature type="transmembrane region" description="Helical" evidence="7">
    <location>
        <begin position="107"/>
        <end position="126"/>
    </location>
</feature>
<evidence type="ECO:0000256" key="3">
    <source>
        <dbReference type="ARBA" id="ARBA00022475"/>
    </source>
</evidence>
<keyword evidence="4 7" id="KW-0812">Transmembrane</keyword>
<evidence type="ECO:0000256" key="1">
    <source>
        <dbReference type="ARBA" id="ARBA00004651"/>
    </source>
</evidence>
<feature type="domain" description="Major facilitator superfamily (MFS) profile" evidence="8">
    <location>
        <begin position="11"/>
        <end position="403"/>
    </location>
</feature>
<dbReference type="PROSITE" id="PS50850">
    <property type="entry name" value="MFS"/>
    <property type="match status" value="1"/>
</dbReference>
<dbReference type="PROSITE" id="PS00216">
    <property type="entry name" value="SUGAR_TRANSPORT_1"/>
    <property type="match status" value="1"/>
</dbReference>
<dbReference type="GO" id="GO:0005886">
    <property type="term" value="C:plasma membrane"/>
    <property type="evidence" value="ECO:0007669"/>
    <property type="project" value="UniProtKB-SubCell"/>
</dbReference>